<gene>
    <name evidence="2" type="ORF">TWF730_008831</name>
</gene>
<comment type="caution">
    <text evidence="2">The sequence shown here is derived from an EMBL/GenBank/DDBJ whole genome shotgun (WGS) entry which is preliminary data.</text>
</comment>
<feature type="compositionally biased region" description="Basic and acidic residues" evidence="1">
    <location>
        <begin position="265"/>
        <end position="275"/>
    </location>
</feature>
<evidence type="ECO:0000313" key="2">
    <source>
        <dbReference type="EMBL" id="KAK6354426.1"/>
    </source>
</evidence>
<accession>A0AAV9V3M2</accession>
<proteinExistence type="predicted"/>
<evidence type="ECO:0000256" key="1">
    <source>
        <dbReference type="SAM" id="MobiDB-lite"/>
    </source>
</evidence>
<organism evidence="2 3">
    <name type="scientific">Orbilia blumenaviensis</name>
    <dbReference type="NCBI Taxonomy" id="1796055"/>
    <lineage>
        <taxon>Eukaryota</taxon>
        <taxon>Fungi</taxon>
        <taxon>Dikarya</taxon>
        <taxon>Ascomycota</taxon>
        <taxon>Pezizomycotina</taxon>
        <taxon>Orbiliomycetes</taxon>
        <taxon>Orbiliales</taxon>
        <taxon>Orbiliaceae</taxon>
        <taxon>Orbilia</taxon>
    </lineage>
</organism>
<sequence>MMSTLLNLFSKPKPTHFAYNGTHTSPVKTPTPTFRPFHASKPHTHGILKLPPEILLEIFTFALTNNDAISRLYHPSNIGKTCRRFHEVLLAYIYRECKMVFQYSSFGEEPGCIYSRDKLELFRHYGGFVRKLSLISDRTLLPASTHLIRLFQWAPSLPSALFDLTPSFTLLTSLEFDGKFDNSVHDLVASLQYLLTNCLSLQKLALSVSVKYGVFGPGEVYDRLNRVIKMEQCGRNVLKPTADIKNSISSNNNSNNDSSGDYDDDHNKEERNKEEKEEEEREKAVTYAQLEELKLTLTEEGVNTAPHKLKRYQLLEVISLILKPATKQTKYLYFNIPHKGLEEYYETHRAQIDSERRLFLEFPSLRRLDISAAPAVICAFERFVKVDLGRVGKVGAMVDFRHFDKIGFSLFTKRFTALQTLTIINLQELLTNPPASTPATIPFQPWYHTSPWQYLKSSIILSSESSQAPPPSLKLLKIAVTGDEKSVIEEELGWEVTSRCAVEVRSLGIRATRETYQPFCYVKEGRWESWGVELRFF</sequence>
<reference evidence="2 3" key="1">
    <citation type="submission" date="2019-10" db="EMBL/GenBank/DDBJ databases">
        <authorList>
            <person name="Palmer J.M."/>
        </authorList>
    </citation>
    <scope>NUCLEOTIDE SEQUENCE [LARGE SCALE GENOMIC DNA]</scope>
    <source>
        <strain evidence="2 3">TWF730</strain>
    </source>
</reference>
<feature type="compositionally biased region" description="Low complexity" evidence="1">
    <location>
        <begin position="244"/>
        <end position="259"/>
    </location>
</feature>
<evidence type="ECO:0008006" key="4">
    <source>
        <dbReference type="Google" id="ProtNLM"/>
    </source>
</evidence>
<name>A0AAV9V3M2_9PEZI</name>
<dbReference type="Proteomes" id="UP001373714">
    <property type="component" value="Unassembled WGS sequence"/>
</dbReference>
<dbReference type="AlphaFoldDB" id="A0AAV9V3M2"/>
<evidence type="ECO:0000313" key="3">
    <source>
        <dbReference type="Proteomes" id="UP001373714"/>
    </source>
</evidence>
<dbReference type="EMBL" id="JAVHNS010000005">
    <property type="protein sequence ID" value="KAK6354426.1"/>
    <property type="molecule type" value="Genomic_DNA"/>
</dbReference>
<feature type="region of interest" description="Disordered" evidence="1">
    <location>
        <begin position="244"/>
        <end position="283"/>
    </location>
</feature>
<protein>
    <recommendedName>
        <fullName evidence="4">F-box domain-containing protein</fullName>
    </recommendedName>
</protein>
<keyword evidence="3" id="KW-1185">Reference proteome</keyword>